<dbReference type="RefSeq" id="WP_338069526.1">
    <property type="nucleotide sequence ID" value="NZ_AP019700.1"/>
</dbReference>
<feature type="domain" description="DUF6867" evidence="2">
    <location>
        <begin position="9"/>
        <end position="113"/>
    </location>
</feature>
<organism evidence="3 4">
    <name type="scientific">Stella humosa</name>
    <dbReference type="NCBI Taxonomy" id="94"/>
    <lineage>
        <taxon>Bacteria</taxon>
        <taxon>Pseudomonadati</taxon>
        <taxon>Pseudomonadota</taxon>
        <taxon>Alphaproteobacteria</taxon>
        <taxon>Rhodospirillales</taxon>
        <taxon>Stellaceae</taxon>
        <taxon>Stella</taxon>
    </lineage>
</organism>
<dbReference type="EMBL" id="RJKX01000011">
    <property type="protein sequence ID" value="ROQ01432.1"/>
    <property type="molecule type" value="Genomic_DNA"/>
</dbReference>
<protein>
    <recommendedName>
        <fullName evidence="2">DUF6867 domain-containing protein</fullName>
    </recommendedName>
</protein>
<evidence type="ECO:0000313" key="3">
    <source>
        <dbReference type="EMBL" id="ROQ01432.1"/>
    </source>
</evidence>
<evidence type="ECO:0000259" key="2">
    <source>
        <dbReference type="Pfam" id="PF21741"/>
    </source>
</evidence>
<feature type="transmembrane region" description="Helical" evidence="1">
    <location>
        <begin position="68"/>
        <end position="86"/>
    </location>
</feature>
<proteinExistence type="predicted"/>
<accession>A0A3N1M6G6</accession>
<keyword evidence="1" id="KW-1133">Transmembrane helix</keyword>
<dbReference type="Proteomes" id="UP000278222">
    <property type="component" value="Unassembled WGS sequence"/>
</dbReference>
<evidence type="ECO:0000313" key="4">
    <source>
        <dbReference type="Proteomes" id="UP000278222"/>
    </source>
</evidence>
<reference evidence="3 4" key="1">
    <citation type="submission" date="2018-11" db="EMBL/GenBank/DDBJ databases">
        <title>Genomic Encyclopedia of Type Strains, Phase IV (KMG-IV): sequencing the most valuable type-strain genomes for metagenomic binning, comparative biology and taxonomic classification.</title>
        <authorList>
            <person name="Goeker M."/>
        </authorList>
    </citation>
    <scope>NUCLEOTIDE SEQUENCE [LARGE SCALE GENOMIC DNA]</scope>
    <source>
        <strain evidence="3 4">DSM 5900</strain>
    </source>
</reference>
<name>A0A3N1M6G6_9PROT</name>
<keyword evidence="1" id="KW-0472">Membrane</keyword>
<keyword evidence="1" id="KW-0812">Transmembrane</keyword>
<gene>
    <name evidence="3" type="ORF">EDC65_0611</name>
</gene>
<dbReference type="InterPro" id="IPR049201">
    <property type="entry name" value="DUF6867"/>
</dbReference>
<comment type="caution">
    <text evidence="3">The sequence shown here is derived from an EMBL/GenBank/DDBJ whole genome shotgun (WGS) entry which is preliminary data.</text>
</comment>
<dbReference type="Pfam" id="PF21741">
    <property type="entry name" value="DUF6867"/>
    <property type="match status" value="1"/>
</dbReference>
<keyword evidence="4" id="KW-1185">Reference proteome</keyword>
<sequence>MLEDILGTRLPVFIGLTLILFGGTAFMTGQAVASTWKPWWQIVPYAFLLGLGDRFLSYALFQAELLSWTGYVVHSLILLAIAGFAYRVTRAHRLVSQYPWLYERAGLLSWRDRRG</sequence>
<dbReference type="AlphaFoldDB" id="A0A3N1M6G6"/>
<evidence type="ECO:0000256" key="1">
    <source>
        <dbReference type="SAM" id="Phobius"/>
    </source>
</evidence>
<feature type="transmembrane region" description="Helical" evidence="1">
    <location>
        <begin position="12"/>
        <end position="33"/>
    </location>
</feature>